<dbReference type="InterPro" id="IPR018244">
    <property type="entry name" value="Allrgn_V5/Tpx1_CS"/>
</dbReference>
<dbReference type="SUPFAM" id="SSF55797">
    <property type="entry name" value="PR-1-like"/>
    <property type="match status" value="1"/>
</dbReference>
<dbReference type="Gene3D" id="3.40.33.10">
    <property type="entry name" value="CAP"/>
    <property type="match status" value="1"/>
</dbReference>
<sequence length="145" mass="16611">MIHSDFSGGENLAGNTNHDVSQMFNQWMNEKAAFDESGYRAKFLDVSYNGKVVGHYSQIVWAKNSKLGCGLSYCEKLSYKNLLVCRYETGNYLNQQVYEESNITTIDSTSLNSPEENDNSSGYNIIFNHRFYYHLFIVIILAVLF</sequence>
<dbReference type="Proteomes" id="UP000193719">
    <property type="component" value="Unassembled WGS sequence"/>
</dbReference>
<dbReference type="AlphaFoldDB" id="A0A1Y1VGU6"/>
<dbReference type="SMART" id="SM00198">
    <property type="entry name" value="SCP"/>
    <property type="match status" value="1"/>
</dbReference>
<name>A0A1Y1VGU6_9FUNG</name>
<dbReference type="GO" id="GO:0005576">
    <property type="term" value="C:extracellular region"/>
    <property type="evidence" value="ECO:0007669"/>
    <property type="project" value="InterPro"/>
</dbReference>
<keyword evidence="3" id="KW-1185">Reference proteome</keyword>
<proteinExistence type="predicted"/>
<reference evidence="2 3" key="2">
    <citation type="submission" date="2016-08" db="EMBL/GenBank/DDBJ databases">
        <title>Pervasive Adenine N6-methylation of Active Genes in Fungi.</title>
        <authorList>
            <consortium name="DOE Joint Genome Institute"/>
            <person name="Mondo S.J."/>
            <person name="Dannebaum R.O."/>
            <person name="Kuo R.C."/>
            <person name="Labutti K."/>
            <person name="Haridas S."/>
            <person name="Kuo A."/>
            <person name="Salamov A."/>
            <person name="Ahrendt S.R."/>
            <person name="Lipzen A."/>
            <person name="Sullivan W."/>
            <person name="Andreopoulos W.B."/>
            <person name="Clum A."/>
            <person name="Lindquist E."/>
            <person name="Daum C."/>
            <person name="Ramamoorthy G.K."/>
            <person name="Gryganskyi A."/>
            <person name="Culley D."/>
            <person name="Magnuson J.K."/>
            <person name="James T.Y."/>
            <person name="O'Malley M.A."/>
            <person name="Stajich J.E."/>
            <person name="Spatafora J.W."/>
            <person name="Visel A."/>
            <person name="Grigoriev I.V."/>
        </authorList>
    </citation>
    <scope>NUCLEOTIDE SEQUENCE [LARGE SCALE GENOMIC DNA]</scope>
    <source>
        <strain evidence="3">finn</strain>
    </source>
</reference>
<dbReference type="CDD" id="cd05380">
    <property type="entry name" value="CAP_euk"/>
    <property type="match status" value="1"/>
</dbReference>
<dbReference type="InterPro" id="IPR035940">
    <property type="entry name" value="CAP_sf"/>
</dbReference>
<dbReference type="EMBL" id="MCFH01000008">
    <property type="protein sequence ID" value="ORX55948.1"/>
    <property type="molecule type" value="Genomic_DNA"/>
</dbReference>
<organism evidence="2 3">
    <name type="scientific">Piromyces finnis</name>
    <dbReference type="NCBI Taxonomy" id="1754191"/>
    <lineage>
        <taxon>Eukaryota</taxon>
        <taxon>Fungi</taxon>
        <taxon>Fungi incertae sedis</taxon>
        <taxon>Chytridiomycota</taxon>
        <taxon>Chytridiomycota incertae sedis</taxon>
        <taxon>Neocallimastigomycetes</taxon>
        <taxon>Neocallimastigales</taxon>
        <taxon>Neocallimastigaceae</taxon>
        <taxon>Piromyces</taxon>
    </lineage>
</organism>
<reference evidence="2 3" key="1">
    <citation type="submission" date="2016-08" db="EMBL/GenBank/DDBJ databases">
        <title>Genomes of anaerobic fungi encode conserved fungal cellulosomes for biomass hydrolysis.</title>
        <authorList>
            <consortium name="DOE Joint Genome Institute"/>
            <person name="Haitjema C.H."/>
            <person name="Gilmore S.P."/>
            <person name="Henske J.K."/>
            <person name="Solomon K.V."/>
            <person name="De Groot R."/>
            <person name="Kuo A."/>
            <person name="Mondo S.J."/>
            <person name="Salamov A.A."/>
            <person name="Labutti K."/>
            <person name="Zhao Z."/>
            <person name="Chiniquy J."/>
            <person name="Barry K."/>
            <person name="Brewer H.M."/>
            <person name="Purvine S.O."/>
            <person name="Wright A.T."/>
            <person name="Boxma B."/>
            <person name="Van Alen T."/>
            <person name="Hackstein J.H."/>
            <person name="Baker S.E."/>
            <person name="Grigoriev I.V."/>
            <person name="O'Malley M.A."/>
        </authorList>
    </citation>
    <scope>NUCLEOTIDE SEQUENCE [LARGE SCALE GENOMIC DNA]</scope>
    <source>
        <strain evidence="3">finn</strain>
    </source>
</reference>
<dbReference type="InterPro" id="IPR001283">
    <property type="entry name" value="CRISP-related"/>
</dbReference>
<feature type="domain" description="SCP" evidence="1">
    <location>
        <begin position="1"/>
        <end position="94"/>
    </location>
</feature>
<dbReference type="InterPro" id="IPR014044">
    <property type="entry name" value="CAP_dom"/>
</dbReference>
<gene>
    <name evidence="2" type="ORF">BCR36DRAFT_581109</name>
</gene>
<evidence type="ECO:0000313" key="3">
    <source>
        <dbReference type="Proteomes" id="UP000193719"/>
    </source>
</evidence>
<dbReference type="PROSITE" id="PS01009">
    <property type="entry name" value="CRISP_1"/>
    <property type="match status" value="1"/>
</dbReference>
<dbReference type="STRING" id="1754191.A0A1Y1VGU6"/>
<dbReference type="PANTHER" id="PTHR10334">
    <property type="entry name" value="CYSTEINE-RICH SECRETORY PROTEIN-RELATED"/>
    <property type="match status" value="1"/>
</dbReference>
<evidence type="ECO:0000259" key="1">
    <source>
        <dbReference type="SMART" id="SM00198"/>
    </source>
</evidence>
<dbReference type="OrthoDB" id="2128882at2759"/>
<dbReference type="Pfam" id="PF00188">
    <property type="entry name" value="CAP"/>
    <property type="match status" value="1"/>
</dbReference>
<comment type="caution">
    <text evidence="2">The sequence shown here is derived from an EMBL/GenBank/DDBJ whole genome shotgun (WGS) entry which is preliminary data.</text>
</comment>
<evidence type="ECO:0000313" key="2">
    <source>
        <dbReference type="EMBL" id="ORX55948.1"/>
    </source>
</evidence>
<protein>
    <recommendedName>
        <fullName evidence="1">SCP domain-containing protein</fullName>
    </recommendedName>
</protein>
<accession>A0A1Y1VGU6</accession>